<dbReference type="Proteomes" id="UP000700596">
    <property type="component" value="Unassembled WGS sequence"/>
</dbReference>
<evidence type="ECO:0000313" key="1">
    <source>
        <dbReference type="EMBL" id="KAH7139465.1"/>
    </source>
</evidence>
<gene>
    <name evidence="1" type="ORF">B0J11DRAFT_610830</name>
</gene>
<organism evidence="1 2">
    <name type="scientific">Dendryphion nanum</name>
    <dbReference type="NCBI Taxonomy" id="256645"/>
    <lineage>
        <taxon>Eukaryota</taxon>
        <taxon>Fungi</taxon>
        <taxon>Dikarya</taxon>
        <taxon>Ascomycota</taxon>
        <taxon>Pezizomycotina</taxon>
        <taxon>Dothideomycetes</taxon>
        <taxon>Pleosporomycetidae</taxon>
        <taxon>Pleosporales</taxon>
        <taxon>Torulaceae</taxon>
        <taxon>Dendryphion</taxon>
    </lineage>
</organism>
<reference evidence="1" key="1">
    <citation type="journal article" date="2021" name="Nat. Commun.">
        <title>Genetic determinants of endophytism in the Arabidopsis root mycobiome.</title>
        <authorList>
            <person name="Mesny F."/>
            <person name="Miyauchi S."/>
            <person name="Thiergart T."/>
            <person name="Pickel B."/>
            <person name="Atanasova L."/>
            <person name="Karlsson M."/>
            <person name="Huettel B."/>
            <person name="Barry K.W."/>
            <person name="Haridas S."/>
            <person name="Chen C."/>
            <person name="Bauer D."/>
            <person name="Andreopoulos W."/>
            <person name="Pangilinan J."/>
            <person name="LaButti K."/>
            <person name="Riley R."/>
            <person name="Lipzen A."/>
            <person name="Clum A."/>
            <person name="Drula E."/>
            <person name="Henrissat B."/>
            <person name="Kohler A."/>
            <person name="Grigoriev I.V."/>
            <person name="Martin F.M."/>
            <person name="Hacquard S."/>
        </authorList>
    </citation>
    <scope>NUCLEOTIDE SEQUENCE</scope>
    <source>
        <strain evidence="1">MPI-CAGE-CH-0243</strain>
    </source>
</reference>
<keyword evidence="2" id="KW-1185">Reference proteome</keyword>
<evidence type="ECO:0000313" key="2">
    <source>
        <dbReference type="Proteomes" id="UP000700596"/>
    </source>
</evidence>
<accession>A0A9P9EKH2</accession>
<proteinExistence type="predicted"/>
<dbReference type="AlphaFoldDB" id="A0A9P9EKH2"/>
<comment type="caution">
    <text evidence="1">The sequence shown here is derived from an EMBL/GenBank/DDBJ whole genome shotgun (WGS) entry which is preliminary data.</text>
</comment>
<sequence length="97" mass="11010">MYRASQAIKRILTSTGKEISVEYVTKTDAWERTYIAPEKIAEFAAIVEKYKDTLKPTTEKVAIKEAEHPSTNDPTPHYSAFELDKGGNVIASKHYYK</sequence>
<dbReference type="OrthoDB" id="5235678at2759"/>
<protein>
    <submittedName>
        <fullName evidence="1">Uncharacterized protein</fullName>
    </submittedName>
</protein>
<dbReference type="EMBL" id="JAGMWT010000001">
    <property type="protein sequence ID" value="KAH7139465.1"/>
    <property type="molecule type" value="Genomic_DNA"/>
</dbReference>
<name>A0A9P9EKH2_9PLEO</name>